<gene>
    <name evidence="1" type="ORF">CLG85_020410</name>
    <name evidence="2" type="ORF">CLG85_14525</name>
</gene>
<keyword evidence="3" id="KW-1185">Reference proteome</keyword>
<protein>
    <recommendedName>
        <fullName evidence="4">Lipoprotein</fullName>
    </recommendedName>
</protein>
<sequence length="129" mass="13838">MSLKIIAFGLVTSIAISGCAKKSQDIPAQYVSPMQFQSYSCSQITEEAQRVSEYSARAVRVQNKTASTDAVATGVAIVLFWPAAFFVSGNGENANELARLKGQMDALKSASDLKQCGLEFRRAPLPEAS</sequence>
<evidence type="ECO:0000313" key="3">
    <source>
        <dbReference type="Proteomes" id="UP000217448"/>
    </source>
</evidence>
<reference evidence="1" key="3">
    <citation type="submission" date="2024-05" db="EMBL/GenBank/DDBJ databases">
        <title>Yangia mangrovi SAOS 153D genome.</title>
        <authorList>
            <person name="Verma A."/>
            <person name="Pal Y."/>
            <person name="Sundharam S."/>
            <person name="Bisht B."/>
            <person name="Srinivasan K."/>
        </authorList>
    </citation>
    <scope>NUCLEOTIDE SEQUENCE</scope>
    <source>
        <strain evidence="1">SAOS 153D</strain>
    </source>
</reference>
<dbReference type="EMBL" id="NTHN02000048">
    <property type="protein sequence ID" value="MCT4372545.1"/>
    <property type="molecule type" value="Genomic_DNA"/>
</dbReference>
<evidence type="ECO:0000313" key="1">
    <source>
        <dbReference type="EMBL" id="MCT4372545.1"/>
    </source>
</evidence>
<reference evidence="3" key="2">
    <citation type="submission" date="2023-07" db="EMBL/GenBank/DDBJ databases">
        <title>Yangia mangrovi SAOS 153D genome.</title>
        <authorList>
            <person name="Verma A."/>
            <person name="Pal Y."/>
            <person name="Sundharam S."/>
            <person name="Bisht B."/>
            <person name="Srinivasan K."/>
        </authorList>
    </citation>
    <scope>NUCLEOTIDE SEQUENCE [LARGE SCALE GENOMIC DNA]</scope>
    <source>
        <strain evidence="3">SAOS 153D</strain>
    </source>
</reference>
<name>A0A2A3JTK6_9RHOB</name>
<dbReference type="PROSITE" id="PS51257">
    <property type="entry name" value="PROKAR_LIPOPROTEIN"/>
    <property type="match status" value="1"/>
</dbReference>
<evidence type="ECO:0008006" key="4">
    <source>
        <dbReference type="Google" id="ProtNLM"/>
    </source>
</evidence>
<reference evidence="2" key="1">
    <citation type="submission" date="2017-09" db="EMBL/GenBank/DDBJ databases">
        <title>Yangia sp. SAOS 153D whole genome sequencing.</title>
        <authorList>
            <person name="Verma A."/>
            <person name="Krishnamurthi S."/>
        </authorList>
    </citation>
    <scope>NUCLEOTIDE SEQUENCE [LARGE SCALE GENOMIC DNA]</scope>
    <source>
        <strain evidence="2">SAOS 153D</strain>
    </source>
</reference>
<comment type="caution">
    <text evidence="2">The sequence shown here is derived from an EMBL/GenBank/DDBJ whole genome shotgun (WGS) entry which is preliminary data.</text>
</comment>
<dbReference type="EMBL" id="NTHN01000231">
    <property type="protein sequence ID" value="PBD18472.1"/>
    <property type="molecule type" value="Genomic_DNA"/>
</dbReference>
<organism evidence="2">
    <name type="scientific">Alloyangia mangrovi</name>
    <dbReference type="NCBI Taxonomy" id="1779329"/>
    <lineage>
        <taxon>Bacteria</taxon>
        <taxon>Pseudomonadati</taxon>
        <taxon>Pseudomonadota</taxon>
        <taxon>Alphaproteobacteria</taxon>
        <taxon>Rhodobacterales</taxon>
        <taxon>Roseobacteraceae</taxon>
        <taxon>Alloyangia</taxon>
    </lineage>
</organism>
<accession>A0A2A3JTK6</accession>
<dbReference type="OrthoDB" id="7862470at2"/>
<dbReference type="AlphaFoldDB" id="A0A2A3JTK6"/>
<dbReference type="Proteomes" id="UP000217448">
    <property type="component" value="Unassembled WGS sequence"/>
</dbReference>
<proteinExistence type="predicted"/>
<evidence type="ECO:0000313" key="2">
    <source>
        <dbReference type="EMBL" id="PBD18472.1"/>
    </source>
</evidence>